<dbReference type="Gene3D" id="3.10.20.30">
    <property type="match status" value="1"/>
</dbReference>
<sequence>QLNAWPEFVSDRLHLYEHLKKESDALLAERAAGGHSINVQLPDGQTVAATAWVSSPYQLACAIR</sequence>
<dbReference type="InterPro" id="IPR012675">
    <property type="entry name" value="Beta-grasp_dom_sf"/>
</dbReference>
<feature type="non-terminal residue" evidence="1">
    <location>
        <position position="1"/>
    </location>
</feature>
<dbReference type="AlphaFoldDB" id="A0ABD0P0B1"/>
<gene>
    <name evidence="1" type="ORF">M9458_035659</name>
</gene>
<dbReference type="Proteomes" id="UP001529510">
    <property type="component" value="Unassembled WGS sequence"/>
</dbReference>
<dbReference type="EMBL" id="JAMKFB020000018">
    <property type="protein sequence ID" value="KAL0167437.1"/>
    <property type="molecule type" value="Genomic_DNA"/>
</dbReference>
<evidence type="ECO:0008006" key="3">
    <source>
        <dbReference type="Google" id="ProtNLM"/>
    </source>
</evidence>
<evidence type="ECO:0000313" key="1">
    <source>
        <dbReference type="EMBL" id="KAL0167437.1"/>
    </source>
</evidence>
<accession>A0ABD0P0B1</accession>
<proteinExistence type="predicted"/>
<evidence type="ECO:0000313" key="2">
    <source>
        <dbReference type="Proteomes" id="UP001529510"/>
    </source>
</evidence>
<reference evidence="1 2" key="1">
    <citation type="submission" date="2024-05" db="EMBL/GenBank/DDBJ databases">
        <title>Genome sequencing and assembly of Indian major carp, Cirrhinus mrigala (Hamilton, 1822).</title>
        <authorList>
            <person name="Mohindra V."/>
            <person name="Chowdhury L.M."/>
            <person name="Lal K."/>
            <person name="Jena J.K."/>
        </authorList>
    </citation>
    <scope>NUCLEOTIDE SEQUENCE [LARGE SCALE GENOMIC DNA]</scope>
    <source>
        <strain evidence="1">CM1030</strain>
        <tissue evidence="1">Blood</tissue>
    </source>
</reference>
<protein>
    <recommendedName>
        <fullName evidence="3">IclR family transcriptional regulator</fullName>
    </recommendedName>
</protein>
<comment type="caution">
    <text evidence="1">The sequence shown here is derived from an EMBL/GenBank/DDBJ whole genome shotgun (WGS) entry which is preliminary data.</text>
</comment>
<keyword evidence="2" id="KW-1185">Reference proteome</keyword>
<name>A0ABD0P0B1_CIRMR</name>
<organism evidence="1 2">
    <name type="scientific">Cirrhinus mrigala</name>
    <name type="common">Mrigala</name>
    <dbReference type="NCBI Taxonomy" id="683832"/>
    <lineage>
        <taxon>Eukaryota</taxon>
        <taxon>Metazoa</taxon>
        <taxon>Chordata</taxon>
        <taxon>Craniata</taxon>
        <taxon>Vertebrata</taxon>
        <taxon>Euteleostomi</taxon>
        <taxon>Actinopterygii</taxon>
        <taxon>Neopterygii</taxon>
        <taxon>Teleostei</taxon>
        <taxon>Ostariophysi</taxon>
        <taxon>Cypriniformes</taxon>
        <taxon>Cyprinidae</taxon>
        <taxon>Labeoninae</taxon>
        <taxon>Labeonini</taxon>
        <taxon>Cirrhinus</taxon>
    </lineage>
</organism>